<feature type="domain" description="Tryptophan synthase beta chain-like PALP" evidence="9">
    <location>
        <begin position="32"/>
        <end position="317"/>
    </location>
</feature>
<organism evidence="10 11">
    <name type="scientific">Novipirellula caenicola</name>
    <dbReference type="NCBI Taxonomy" id="1536901"/>
    <lineage>
        <taxon>Bacteria</taxon>
        <taxon>Pseudomonadati</taxon>
        <taxon>Planctomycetota</taxon>
        <taxon>Planctomycetia</taxon>
        <taxon>Pirellulales</taxon>
        <taxon>Pirellulaceae</taxon>
        <taxon>Novipirellula</taxon>
    </lineage>
</organism>
<reference evidence="10 11" key="1">
    <citation type="submission" date="2024-02" db="EMBL/GenBank/DDBJ databases">
        <title>Rhodopirellula caenicola NBRC 110016.</title>
        <authorList>
            <person name="Ichikawa N."/>
            <person name="Katano-Makiyama Y."/>
            <person name="Hidaka K."/>
        </authorList>
    </citation>
    <scope>NUCLEOTIDE SEQUENCE [LARGE SCALE GENOMIC DNA]</scope>
    <source>
        <strain evidence="10 11">NBRC 110016</strain>
    </source>
</reference>
<dbReference type="InterPro" id="IPR001216">
    <property type="entry name" value="P-phosphate_BS"/>
</dbReference>
<comment type="similarity">
    <text evidence="3">Belongs to the cysteine synthase/cystathionine beta-synthase family. SbnA subfamily.</text>
</comment>
<dbReference type="PROSITE" id="PS00901">
    <property type="entry name" value="CYS_SYNTHASE"/>
    <property type="match status" value="1"/>
</dbReference>
<evidence type="ECO:0000313" key="11">
    <source>
        <dbReference type="Proteomes" id="UP001416858"/>
    </source>
</evidence>
<dbReference type="PANTHER" id="PTHR10314">
    <property type="entry name" value="CYSTATHIONINE BETA-SYNTHASE"/>
    <property type="match status" value="1"/>
</dbReference>
<comment type="subunit">
    <text evidence="4">Homodimer.</text>
</comment>
<evidence type="ECO:0000259" key="9">
    <source>
        <dbReference type="Pfam" id="PF00291"/>
    </source>
</evidence>
<sequence>MAVCEKAGWQSASRPLECPFVYPVVKPAKNVLDAIGNTPLIQLNRYLDTPNVKLFAKLESGNPGGSAKDRPAHEMIRQAIDRGEIDANTTIIESSSGNMGIGLAQVCRYYGMRFICVVDPRAQSQNIAIMKALGAEIDQVDQPLEGDFLSARLARVCYLLETTANSYWPNQYSNPANPSSHCNGTIREIDQALDGELDYLFVATSSTGAAQGCRNYLRSMNRSTKVVAVDSEGSVLFGGTAGPRQIPGLGAGRVPPLARNQTFDHVARVRDLDCVVGCRRMADREALLVGGSAGGVLETVRRMQHQLEHKTCVAILHDSGTRYLETIFNDDWVANELDCGPDALRQLAGITNATEKKAVMS</sequence>
<dbReference type="InterPro" id="IPR050214">
    <property type="entry name" value="Cys_Synth/Cystath_Beta-Synth"/>
</dbReference>
<dbReference type="NCBIfam" id="TIGR03945">
    <property type="entry name" value="PLP_SbnA_fam"/>
    <property type="match status" value="1"/>
</dbReference>
<evidence type="ECO:0000256" key="4">
    <source>
        <dbReference type="ARBA" id="ARBA00011738"/>
    </source>
</evidence>
<gene>
    <name evidence="10" type="primary">sbnA</name>
    <name evidence="10" type="ORF">Rcae01_03527</name>
</gene>
<dbReference type="Proteomes" id="UP001416858">
    <property type="component" value="Unassembled WGS sequence"/>
</dbReference>
<evidence type="ECO:0000256" key="6">
    <source>
        <dbReference type="ARBA" id="ARBA00016985"/>
    </source>
</evidence>
<protein>
    <recommendedName>
        <fullName evidence="6">N-(2-amino-2-carboxyethyl)-L-glutamate synthase</fullName>
        <ecNumber evidence="5">2.5.1.140</ecNumber>
    </recommendedName>
</protein>
<evidence type="ECO:0000313" key="10">
    <source>
        <dbReference type="EMBL" id="GAA5508062.1"/>
    </source>
</evidence>
<dbReference type="SUPFAM" id="SSF53686">
    <property type="entry name" value="Tryptophan synthase beta subunit-like PLP-dependent enzymes"/>
    <property type="match status" value="1"/>
</dbReference>
<evidence type="ECO:0000256" key="1">
    <source>
        <dbReference type="ARBA" id="ARBA00001933"/>
    </source>
</evidence>
<comment type="pathway">
    <text evidence="2">Siderophore biosynthesis.</text>
</comment>
<keyword evidence="8" id="KW-0663">Pyridoxal phosphate</keyword>
<name>A0ABP9VSC5_9BACT</name>
<evidence type="ECO:0000256" key="8">
    <source>
        <dbReference type="ARBA" id="ARBA00022898"/>
    </source>
</evidence>
<dbReference type="InterPro" id="IPR036052">
    <property type="entry name" value="TrpB-like_PALP_sf"/>
</dbReference>
<evidence type="ECO:0000256" key="5">
    <source>
        <dbReference type="ARBA" id="ARBA00012331"/>
    </source>
</evidence>
<dbReference type="EC" id="2.5.1.140" evidence="5"/>
<comment type="cofactor">
    <cofactor evidence="1">
        <name>pyridoxal 5'-phosphate</name>
        <dbReference type="ChEBI" id="CHEBI:597326"/>
    </cofactor>
</comment>
<dbReference type="EMBL" id="BAABRO010000007">
    <property type="protein sequence ID" value="GAA5508062.1"/>
    <property type="molecule type" value="Genomic_DNA"/>
</dbReference>
<dbReference type="CDD" id="cd01561">
    <property type="entry name" value="CBS_like"/>
    <property type="match status" value="1"/>
</dbReference>
<evidence type="ECO:0000256" key="2">
    <source>
        <dbReference type="ARBA" id="ARBA00004924"/>
    </source>
</evidence>
<dbReference type="Pfam" id="PF00291">
    <property type="entry name" value="PALP"/>
    <property type="match status" value="1"/>
</dbReference>
<comment type="caution">
    <text evidence="10">The sequence shown here is derived from an EMBL/GenBank/DDBJ whole genome shotgun (WGS) entry which is preliminary data.</text>
</comment>
<dbReference type="Gene3D" id="3.40.50.1100">
    <property type="match status" value="2"/>
</dbReference>
<keyword evidence="11" id="KW-1185">Reference proteome</keyword>
<evidence type="ECO:0000256" key="7">
    <source>
        <dbReference type="ARBA" id="ARBA00022679"/>
    </source>
</evidence>
<accession>A0ABP9VSC5</accession>
<evidence type="ECO:0000256" key="3">
    <source>
        <dbReference type="ARBA" id="ARBA00008519"/>
    </source>
</evidence>
<dbReference type="InterPro" id="IPR001926">
    <property type="entry name" value="TrpB-like_PALP"/>
</dbReference>
<proteinExistence type="inferred from homology"/>
<keyword evidence="7" id="KW-0808">Transferase</keyword>
<dbReference type="InterPro" id="IPR023927">
    <property type="entry name" value="SbnA"/>
</dbReference>